<dbReference type="InterPro" id="IPR036388">
    <property type="entry name" value="WH-like_DNA-bd_sf"/>
</dbReference>
<evidence type="ECO:0000256" key="2">
    <source>
        <dbReference type="ARBA" id="ARBA00023125"/>
    </source>
</evidence>
<keyword evidence="3" id="KW-0804">Transcription</keyword>
<evidence type="ECO:0000313" key="6">
    <source>
        <dbReference type="EMBL" id="MEC6055769.1"/>
    </source>
</evidence>
<proteinExistence type="predicted"/>
<dbReference type="Proteomes" id="UP000258928">
    <property type="component" value="Unassembled WGS sequence"/>
</dbReference>
<dbReference type="SUPFAM" id="SSF46785">
    <property type="entry name" value="Winged helix' DNA-binding domain"/>
    <property type="match status" value="1"/>
</dbReference>
<dbReference type="PANTHER" id="PTHR42756:SF1">
    <property type="entry name" value="TRANSCRIPTIONAL REPRESSOR OF EMRAB OPERON"/>
    <property type="match status" value="1"/>
</dbReference>
<evidence type="ECO:0000313" key="11">
    <source>
        <dbReference type="Proteomes" id="UP000258928"/>
    </source>
</evidence>
<dbReference type="EMBL" id="CP060807">
    <property type="protein sequence ID" value="QNP25608.1"/>
    <property type="molecule type" value="Genomic_DNA"/>
</dbReference>
<reference evidence="6" key="6">
    <citation type="submission" date="2024-01" db="EMBL/GenBank/DDBJ databases">
        <authorList>
            <person name="Macesic N."/>
        </authorList>
    </citation>
    <scope>NUCLEOTIDE SEQUENCE</scope>
    <source>
        <strain evidence="6">CPO071</strain>
    </source>
</reference>
<evidence type="ECO:0000313" key="8">
    <source>
        <dbReference type="EMBL" id="STS93084.1"/>
    </source>
</evidence>
<dbReference type="KEGG" id="kvq:SP68_10545"/>
<evidence type="ECO:0000313" key="13">
    <source>
        <dbReference type="Proteomes" id="UP000789617"/>
    </source>
</evidence>
<evidence type="ECO:0000313" key="5">
    <source>
        <dbReference type="EMBL" id="CAH6125293.1"/>
    </source>
</evidence>
<evidence type="ECO:0000313" key="7">
    <source>
        <dbReference type="EMBL" id="QNP25608.1"/>
    </source>
</evidence>
<dbReference type="AlphaFoldDB" id="A0A0B7GFL1"/>
<dbReference type="KEGG" id="kpe:KPK_0828"/>
<dbReference type="InterPro" id="IPR036390">
    <property type="entry name" value="WH_DNA-bd_sf"/>
</dbReference>
<keyword evidence="13" id="KW-1185">Reference proteome</keyword>
<evidence type="ECO:0000259" key="4">
    <source>
        <dbReference type="PROSITE" id="PS50995"/>
    </source>
</evidence>
<dbReference type="OMA" id="HQLEPWE"/>
<dbReference type="EMBL" id="UKAS01000009">
    <property type="protein sequence ID" value="SXF94711.1"/>
    <property type="molecule type" value="Genomic_DNA"/>
</dbReference>
<dbReference type="EMBL" id="JARTTN020000001">
    <property type="protein sequence ID" value="MEC6055769.1"/>
    <property type="molecule type" value="Genomic_DNA"/>
</dbReference>
<gene>
    <name evidence="8" type="primary">marR_3</name>
    <name evidence="5" type="ORF">AN2335V1_3098</name>
    <name evidence="7" type="ORF">IAP99_04350</name>
    <name evidence="8" type="ORF">NCTC9177_07052</name>
    <name evidence="6" type="ORF">QAB22_004195</name>
    <name evidence="9" type="ORF">SAMEA3729809_03178</name>
</gene>
<dbReference type="KEGG" id="kpk:A593_06555"/>
<name>A0A0B7GFL1_KLEVA</name>
<evidence type="ECO:0000256" key="3">
    <source>
        <dbReference type="ARBA" id="ARBA00023163"/>
    </source>
</evidence>
<dbReference type="Proteomes" id="UP000254545">
    <property type="component" value="Unassembled WGS sequence"/>
</dbReference>
<dbReference type="Proteomes" id="UP000516181">
    <property type="component" value="Chromosome"/>
</dbReference>
<dbReference type="Proteomes" id="UP001176846">
    <property type="component" value="Unassembled WGS sequence"/>
</dbReference>
<dbReference type="Gene3D" id="1.10.10.10">
    <property type="entry name" value="Winged helix-like DNA-binding domain superfamily/Winged helix DNA-binding domain"/>
    <property type="match status" value="1"/>
</dbReference>
<evidence type="ECO:0000313" key="9">
    <source>
        <dbReference type="EMBL" id="SXF94711.1"/>
    </source>
</evidence>
<dbReference type="GO" id="GO:0003700">
    <property type="term" value="F:DNA-binding transcription factor activity"/>
    <property type="evidence" value="ECO:0007669"/>
    <property type="project" value="InterPro"/>
</dbReference>
<organism evidence="8 10">
    <name type="scientific">Klebsiella variicola</name>
    <dbReference type="NCBI Taxonomy" id="244366"/>
    <lineage>
        <taxon>Bacteria</taxon>
        <taxon>Pseudomonadati</taxon>
        <taxon>Pseudomonadota</taxon>
        <taxon>Gammaproteobacteria</taxon>
        <taxon>Enterobacterales</taxon>
        <taxon>Enterobacteriaceae</taxon>
        <taxon>Klebsiella/Raoultella group</taxon>
        <taxon>Klebsiella</taxon>
        <taxon>Klebsiella pneumoniae complex</taxon>
    </lineage>
</organism>
<evidence type="ECO:0000313" key="12">
    <source>
        <dbReference type="Proteomes" id="UP000516181"/>
    </source>
</evidence>
<keyword evidence="2" id="KW-0238">DNA-binding</keyword>
<reference evidence="9 11" key="2">
    <citation type="submission" date="2018-08" db="EMBL/GenBank/DDBJ databases">
        <authorList>
            <consortium name="Pathogen Informatics"/>
        </authorList>
    </citation>
    <scope>NUCLEOTIDE SEQUENCE [LARGE SCALE GENOMIC DNA]</scope>
    <source>
        <strain evidence="9 11">EuSCAPE_TR218</strain>
    </source>
</reference>
<protein>
    <submittedName>
        <fullName evidence="8">MarR family transcriptional regulator</fullName>
    </submittedName>
    <submittedName>
        <fullName evidence="5">Multiple antibiotic resistance protein MarR</fullName>
    </submittedName>
</protein>
<dbReference type="RefSeq" id="WP_012540630.1">
    <property type="nucleotide sequence ID" value="NC_011283.1"/>
</dbReference>
<dbReference type="EMBL" id="UGKR01000003">
    <property type="protein sequence ID" value="STS93084.1"/>
    <property type="molecule type" value="Genomic_DNA"/>
</dbReference>
<dbReference type="Pfam" id="PF01047">
    <property type="entry name" value="MarR"/>
    <property type="match status" value="1"/>
</dbReference>
<accession>A0A0B7GFL1</accession>
<sequence length="168" mass="19154">MDKSPAIDAVDRILAQWQRERPDLDCSPMGPIGRLKRCAMLLEPQVEVAFTRHDLVRWEFDMLATLRRAGPPFTLSPTQLFSTLMITSGTMTHRLKALEKRGFITRLPNPEDARSMLVALTPVGRERIDEAVETHVDNERQLLAGLSDSERLQLDQALRVLMHLLESR</sequence>
<reference evidence="7 12" key="3">
    <citation type="submission" date="2020-08" db="EMBL/GenBank/DDBJ databases">
        <title>Complete genome sequence of Klebsiella pneumoniae KP2757.</title>
        <authorList>
            <person name="Zhang X."/>
        </authorList>
    </citation>
    <scope>NUCLEOTIDE SEQUENCE [LARGE SCALE GENOMIC DNA]</scope>
    <source>
        <strain evidence="7 12">KP2757</strain>
    </source>
</reference>
<keyword evidence="1" id="KW-0805">Transcription regulation</keyword>
<dbReference type="PRINTS" id="PR00598">
    <property type="entry name" value="HTHMARR"/>
</dbReference>
<dbReference type="GeneID" id="93271430"/>
<dbReference type="PANTHER" id="PTHR42756">
    <property type="entry name" value="TRANSCRIPTIONAL REGULATOR, MARR"/>
    <property type="match status" value="1"/>
</dbReference>
<evidence type="ECO:0000256" key="1">
    <source>
        <dbReference type="ARBA" id="ARBA00023015"/>
    </source>
</evidence>
<dbReference type="PROSITE" id="PS50995">
    <property type="entry name" value="HTH_MARR_2"/>
    <property type="match status" value="1"/>
</dbReference>
<dbReference type="SMART" id="SM00347">
    <property type="entry name" value="HTH_MARR"/>
    <property type="match status" value="1"/>
</dbReference>
<reference evidence="6" key="5">
    <citation type="journal article" date="2023" name="Nat. Commun.">
        <title>Genomic dissection of endemic carbapenem resistance reveals metallo-beta-lactamase dissemination through clonal, plasmid and integron transfer.</title>
        <authorList>
            <person name="Macesic N."/>
            <person name="Hawkey J."/>
            <person name="Vezina B."/>
            <person name="Wisniewski J.A."/>
            <person name="Cottingham H."/>
            <person name="Blakeway L.V."/>
            <person name="Harshegyi T."/>
            <person name="Pragastis K."/>
            <person name="Badoordeen G.Z."/>
            <person name="Dennison A."/>
            <person name="Spelman D.W."/>
            <person name="Jenney A.W.J."/>
            <person name="Peleg A.Y."/>
        </authorList>
    </citation>
    <scope>NUCLEOTIDE SEQUENCE</scope>
    <source>
        <strain evidence="6">CPO071</strain>
    </source>
</reference>
<dbReference type="InterPro" id="IPR000835">
    <property type="entry name" value="HTH_MarR-typ"/>
</dbReference>
<reference evidence="8 10" key="1">
    <citation type="submission" date="2018-06" db="EMBL/GenBank/DDBJ databases">
        <authorList>
            <consortium name="Pathogen Informatics"/>
            <person name="Doyle S."/>
        </authorList>
    </citation>
    <scope>NUCLEOTIDE SEQUENCE [LARGE SCALE GENOMIC DNA]</scope>
    <source>
        <strain evidence="8 10">NCTC9177</strain>
    </source>
</reference>
<dbReference type="Proteomes" id="UP000789617">
    <property type="component" value="Unassembled WGS sequence"/>
</dbReference>
<feature type="domain" description="HTH marR-type" evidence="4">
    <location>
        <begin position="28"/>
        <end position="163"/>
    </location>
</feature>
<evidence type="ECO:0000313" key="10">
    <source>
        <dbReference type="Proteomes" id="UP000254545"/>
    </source>
</evidence>
<reference evidence="5" key="4">
    <citation type="submission" date="2022-05" db="EMBL/GenBank/DDBJ databases">
        <authorList>
            <person name="Alioto T."/>
            <person name="Alioto T."/>
            <person name="Gomez Garrido J."/>
        </authorList>
    </citation>
    <scope>NUCLEOTIDE SEQUENCE</scope>
    <source>
        <strain evidence="5">0</strain>
    </source>
</reference>
<dbReference type="GO" id="GO:0003677">
    <property type="term" value="F:DNA binding"/>
    <property type="evidence" value="ECO:0007669"/>
    <property type="project" value="UniProtKB-KW"/>
</dbReference>
<dbReference type="EMBL" id="CAJOXS020000002">
    <property type="protein sequence ID" value="CAH6125293.1"/>
    <property type="molecule type" value="Genomic_DNA"/>
</dbReference>